<accession>A0A7X9E757</accession>
<dbReference type="AlphaFoldDB" id="A0A7X9E757"/>
<sequence>MDQAGKAKRSREIKNNYISFKKKVSNLRSKKFEKLIEFRKLVDEEKLKKLRGLS</sequence>
<evidence type="ECO:0000313" key="1">
    <source>
        <dbReference type="EMBL" id="NMB91710.1"/>
    </source>
</evidence>
<protein>
    <submittedName>
        <fullName evidence="1">Uncharacterized protein</fullName>
    </submittedName>
</protein>
<name>A0A7X9E757_UNCKA</name>
<gene>
    <name evidence="1" type="ORF">GYA37_02590</name>
</gene>
<evidence type="ECO:0000313" key="2">
    <source>
        <dbReference type="Proteomes" id="UP000590542"/>
    </source>
</evidence>
<organism evidence="1 2">
    <name type="scientific">candidate division WWE3 bacterium</name>
    <dbReference type="NCBI Taxonomy" id="2053526"/>
    <lineage>
        <taxon>Bacteria</taxon>
        <taxon>Katanobacteria</taxon>
    </lineage>
</organism>
<dbReference type="Proteomes" id="UP000590542">
    <property type="component" value="Unassembled WGS sequence"/>
</dbReference>
<dbReference type="EMBL" id="JAAZNV010000009">
    <property type="protein sequence ID" value="NMB91710.1"/>
    <property type="molecule type" value="Genomic_DNA"/>
</dbReference>
<proteinExistence type="predicted"/>
<reference evidence="1 2" key="1">
    <citation type="journal article" date="2020" name="Biotechnol. Biofuels">
        <title>New insights from the biogas microbiome by comprehensive genome-resolved metagenomics of nearly 1600 species originating from multiple anaerobic digesters.</title>
        <authorList>
            <person name="Campanaro S."/>
            <person name="Treu L."/>
            <person name="Rodriguez-R L.M."/>
            <person name="Kovalovszki A."/>
            <person name="Ziels R.M."/>
            <person name="Maus I."/>
            <person name="Zhu X."/>
            <person name="Kougias P.G."/>
            <person name="Basile A."/>
            <person name="Luo G."/>
            <person name="Schluter A."/>
            <person name="Konstantinidis K.T."/>
            <person name="Angelidaki I."/>
        </authorList>
    </citation>
    <scope>NUCLEOTIDE SEQUENCE [LARGE SCALE GENOMIC DNA]</scope>
    <source>
        <strain evidence="1">AS27yjCOA_202</strain>
    </source>
</reference>
<comment type="caution">
    <text evidence="1">The sequence shown here is derived from an EMBL/GenBank/DDBJ whole genome shotgun (WGS) entry which is preliminary data.</text>
</comment>